<dbReference type="EMBL" id="FNBW01000007">
    <property type="protein sequence ID" value="SDF84213.1"/>
    <property type="molecule type" value="Genomic_DNA"/>
</dbReference>
<comment type="caution">
    <text evidence="1">The sequence shown here is derived from an EMBL/GenBank/DDBJ whole genome shotgun (WGS) entry which is preliminary data.</text>
</comment>
<gene>
    <name evidence="1" type="ORF">SAMN05660686_02501</name>
</gene>
<dbReference type="AlphaFoldDB" id="A0A8G2BI37"/>
<proteinExistence type="predicted"/>
<evidence type="ECO:0000313" key="2">
    <source>
        <dbReference type="Proteomes" id="UP000198615"/>
    </source>
</evidence>
<name>A0A8G2BI37_9PROT</name>
<dbReference type="Proteomes" id="UP000198615">
    <property type="component" value="Unassembled WGS sequence"/>
</dbReference>
<protein>
    <submittedName>
        <fullName evidence="1">Uncharacterized protein</fullName>
    </submittedName>
</protein>
<sequence length="73" mass="8092">MPGPVSDTAPSLPDRMRAFQGPEADELRDLADKMDAATAGFYGEPQTHTVQQFVGAWARARRRWCEVTGEELV</sequence>
<keyword evidence="2" id="KW-1185">Reference proteome</keyword>
<reference evidence="1 2" key="1">
    <citation type="submission" date="2016-10" db="EMBL/GenBank/DDBJ databases">
        <authorList>
            <person name="Varghese N."/>
            <person name="Submissions S."/>
        </authorList>
    </citation>
    <scope>NUCLEOTIDE SEQUENCE [LARGE SCALE GENOMIC DNA]</scope>
    <source>
        <strain evidence="1 2">DSM 18839</strain>
    </source>
</reference>
<organism evidence="1 2">
    <name type="scientific">Thalassobaculum litoreum DSM 18839</name>
    <dbReference type="NCBI Taxonomy" id="1123362"/>
    <lineage>
        <taxon>Bacteria</taxon>
        <taxon>Pseudomonadati</taxon>
        <taxon>Pseudomonadota</taxon>
        <taxon>Alphaproteobacteria</taxon>
        <taxon>Rhodospirillales</taxon>
        <taxon>Thalassobaculaceae</taxon>
        <taxon>Thalassobaculum</taxon>
    </lineage>
</organism>
<evidence type="ECO:0000313" key="1">
    <source>
        <dbReference type="EMBL" id="SDF84213.1"/>
    </source>
</evidence>
<accession>A0A8G2BI37</accession>